<gene>
    <name evidence="1" type="ORF">P5673_032449</name>
</gene>
<sequence length="343" mass="39055">MYRHTLVSPVPKVHPPEKIKSDFRQIAVLPVMAKILEKVQKVQTRTSCQPRIINTPLPMLKKYANALIKNISRRFRDAAPVLTAMQVFDKTAIPPKETGSNEVNQEQLQTEWKLLKYDLLAWKLPQSVKDGKLSSAEWVMQQLVKQRFTYQGHFPLMITAVEALLVIPVSNAWPERGAPKVKLIKNRLRSLLKGDMLNSLLHISLNGPRVTLDDGKQVIKESVVSLLAEQNCKKLPPVALSLEEVAFSCHNQSWLNTALTQRVPKLWMTCLMSKIKLMKKFLLQLKSLAFLTMKQMITSQKNPITTVTLKKATSFIEGGLLNPHSLRFSFVDDHIIFKYQSKV</sequence>
<evidence type="ECO:0000313" key="1">
    <source>
        <dbReference type="EMBL" id="KAK2547533.1"/>
    </source>
</evidence>
<dbReference type="PANTHER" id="PTHR46880:SF5">
    <property type="entry name" value="DUF4371 DOMAIN-CONTAINING PROTEIN"/>
    <property type="match status" value="1"/>
</dbReference>
<reference evidence="1" key="1">
    <citation type="journal article" date="2023" name="G3 (Bethesda)">
        <title>Whole genome assembly and annotation of the endangered Caribbean coral Acropora cervicornis.</title>
        <authorList>
            <person name="Selwyn J.D."/>
            <person name="Vollmer S.V."/>
        </authorList>
    </citation>
    <scope>NUCLEOTIDE SEQUENCE</scope>
    <source>
        <strain evidence="1">K2</strain>
    </source>
</reference>
<keyword evidence="2" id="KW-1185">Reference proteome</keyword>
<accession>A0AAD9URU5</accession>
<dbReference type="Proteomes" id="UP001249851">
    <property type="component" value="Unassembled WGS sequence"/>
</dbReference>
<protein>
    <submittedName>
        <fullName evidence="1">Uncharacterized protein</fullName>
    </submittedName>
</protein>
<organism evidence="1 2">
    <name type="scientific">Acropora cervicornis</name>
    <name type="common">Staghorn coral</name>
    <dbReference type="NCBI Taxonomy" id="6130"/>
    <lineage>
        <taxon>Eukaryota</taxon>
        <taxon>Metazoa</taxon>
        <taxon>Cnidaria</taxon>
        <taxon>Anthozoa</taxon>
        <taxon>Hexacorallia</taxon>
        <taxon>Scleractinia</taxon>
        <taxon>Astrocoeniina</taxon>
        <taxon>Acroporidae</taxon>
        <taxon>Acropora</taxon>
    </lineage>
</organism>
<dbReference type="EMBL" id="JARQWQ010000179">
    <property type="protein sequence ID" value="KAK2547533.1"/>
    <property type="molecule type" value="Genomic_DNA"/>
</dbReference>
<proteinExistence type="predicted"/>
<name>A0AAD9URU5_ACRCE</name>
<evidence type="ECO:0000313" key="2">
    <source>
        <dbReference type="Proteomes" id="UP001249851"/>
    </source>
</evidence>
<dbReference type="AlphaFoldDB" id="A0AAD9URU5"/>
<reference evidence="1" key="2">
    <citation type="journal article" date="2023" name="Science">
        <title>Genomic signatures of disease resistance in endangered staghorn corals.</title>
        <authorList>
            <person name="Vollmer S.V."/>
            <person name="Selwyn J.D."/>
            <person name="Despard B.A."/>
            <person name="Roesel C.L."/>
        </authorList>
    </citation>
    <scope>NUCLEOTIDE SEQUENCE</scope>
    <source>
        <strain evidence="1">K2</strain>
    </source>
</reference>
<dbReference type="PANTHER" id="PTHR46880">
    <property type="entry name" value="RAS-ASSOCIATING DOMAIN-CONTAINING PROTEIN"/>
    <property type="match status" value="1"/>
</dbReference>
<comment type="caution">
    <text evidence="1">The sequence shown here is derived from an EMBL/GenBank/DDBJ whole genome shotgun (WGS) entry which is preliminary data.</text>
</comment>